<evidence type="ECO:0000313" key="6">
    <source>
        <dbReference type="Proteomes" id="UP000185657"/>
    </source>
</evidence>
<reference evidence="4 7" key="2">
    <citation type="submission" date="2016-10" db="EMBL/GenBank/DDBJ databases">
        <title>Hydorgenophaga sp. LPB0072 isolated from gastropod.</title>
        <authorList>
            <person name="Kim E."/>
            <person name="Yi H."/>
        </authorList>
    </citation>
    <scope>NUCLEOTIDE SEQUENCE [LARGE SCALE GENOMIC DNA]</scope>
    <source>
        <strain evidence="4 7">LPB0072</strain>
    </source>
</reference>
<dbReference type="KEGG" id="hyl:LPB072_15290"/>
<dbReference type="Proteomes" id="UP000185680">
    <property type="component" value="Chromosome"/>
</dbReference>
<dbReference type="STRING" id="1763535.LPB072_15290"/>
<dbReference type="InterPro" id="IPR045465">
    <property type="entry name" value="Trans_reg_dom"/>
</dbReference>
<evidence type="ECO:0000259" key="3">
    <source>
        <dbReference type="Pfam" id="PF22791"/>
    </source>
</evidence>
<evidence type="ECO:0000259" key="1">
    <source>
        <dbReference type="Pfam" id="PF10074"/>
    </source>
</evidence>
<dbReference type="OrthoDB" id="8654520at2"/>
<dbReference type="EMBL" id="CP017476">
    <property type="protein sequence ID" value="AOW13996.1"/>
    <property type="molecule type" value="Genomic_DNA"/>
</dbReference>
<evidence type="ECO:0008006" key="8">
    <source>
        <dbReference type="Google" id="ProtNLM"/>
    </source>
</evidence>
<evidence type="ECO:0000259" key="2">
    <source>
        <dbReference type="Pfam" id="PF20109"/>
    </source>
</evidence>
<dbReference type="EMBL" id="LVWD01000001">
    <property type="protein sequence ID" value="OAD44039.1"/>
    <property type="molecule type" value="Genomic_DNA"/>
</dbReference>
<sequence length="273" mass="30159">MVNLEDGQLAAQPPPWHASAAYLYVLHLDGPALAWEYLRRHPGYRQAWRAQAADAAQPWGLRTLENPALDAREALPDWLNSRACAVRVIPDDDPTPEASPFELWRLPGRKQLQHDGRGLVLAARWPGCCVRLMLAPELHDGMPHAFAMRACREPCVRYRDMANDLDQLATASRCEPSATTRPRPSPSTLLALLTLQALDANQAGASLREIAEGLFGSDEVVSGWQADSALRARVRRLVQRGRSLMDGGYRELAGIDPLVSPSRGRNSLTPDRP</sequence>
<dbReference type="AlphaFoldDB" id="A0A170AIM8"/>
<feature type="domain" description="T6SS Transcription factor RovC-like DNA binding" evidence="1">
    <location>
        <begin position="157"/>
        <end position="253"/>
    </location>
</feature>
<dbReference type="Pfam" id="PF10074">
    <property type="entry name" value="RovC_DNA-bd"/>
    <property type="match status" value="1"/>
</dbReference>
<reference evidence="5 6" key="1">
    <citation type="submission" date="2016-02" db="EMBL/GenBank/DDBJ databases">
        <title>Draft genome sequence of Hydrogenophaga sp. LPB0072.</title>
        <authorList>
            <person name="Shin S.-K."/>
            <person name="Yi H."/>
        </authorList>
    </citation>
    <scope>NUCLEOTIDE SEQUENCE [LARGE SCALE GENOMIC DNA]</scope>
    <source>
        <strain evidence="5 6">LPB0072</strain>
    </source>
</reference>
<proteinExistence type="predicted"/>
<organism evidence="4 7">
    <name type="scientific">Hydrogenophaga crassostreae</name>
    <dbReference type="NCBI Taxonomy" id="1763535"/>
    <lineage>
        <taxon>Bacteria</taxon>
        <taxon>Pseudomonadati</taxon>
        <taxon>Pseudomonadota</taxon>
        <taxon>Betaproteobacteria</taxon>
        <taxon>Burkholderiales</taxon>
        <taxon>Comamonadaceae</taxon>
        <taxon>Hydrogenophaga</taxon>
    </lineage>
</organism>
<gene>
    <name evidence="4" type="ORF">LPB072_15290</name>
    <name evidence="5" type="ORF">LPB72_00530</name>
</gene>
<evidence type="ECO:0000313" key="4">
    <source>
        <dbReference type="EMBL" id="AOW13996.1"/>
    </source>
</evidence>
<dbReference type="Pfam" id="PF22791">
    <property type="entry name" value="DUF7011"/>
    <property type="match status" value="1"/>
</dbReference>
<dbReference type="InterPro" id="IPR053895">
    <property type="entry name" value="DUF7011"/>
</dbReference>
<dbReference type="Proteomes" id="UP000185657">
    <property type="component" value="Unassembled WGS sequence"/>
</dbReference>
<dbReference type="Pfam" id="PF20109">
    <property type="entry name" value="Trans_reg_dom"/>
    <property type="match status" value="1"/>
</dbReference>
<protein>
    <recommendedName>
        <fullName evidence="8">DUF2285 domain-containing protein</fullName>
    </recommendedName>
</protein>
<feature type="domain" description="DUF7011" evidence="3">
    <location>
        <begin position="84"/>
        <end position="130"/>
    </location>
</feature>
<evidence type="ECO:0000313" key="5">
    <source>
        <dbReference type="EMBL" id="OAD44039.1"/>
    </source>
</evidence>
<dbReference type="RefSeq" id="WP_066084193.1">
    <property type="nucleotide sequence ID" value="NZ_CP017476.1"/>
</dbReference>
<evidence type="ECO:0000313" key="7">
    <source>
        <dbReference type="Proteomes" id="UP000185680"/>
    </source>
</evidence>
<name>A0A170AIM8_9BURK</name>
<accession>A0A170AIM8</accession>
<feature type="domain" description="Transcriptional regulator-like" evidence="2">
    <location>
        <begin position="16"/>
        <end position="62"/>
    </location>
</feature>
<keyword evidence="6" id="KW-1185">Reference proteome</keyword>
<dbReference type="InterPro" id="IPR018754">
    <property type="entry name" value="RovC-like_DNA-bd"/>
</dbReference>